<feature type="transmembrane region" description="Helical" evidence="7">
    <location>
        <begin position="12"/>
        <end position="32"/>
    </location>
</feature>
<evidence type="ECO:0000256" key="4">
    <source>
        <dbReference type="ARBA" id="ARBA00022692"/>
    </source>
</evidence>
<dbReference type="PANTHER" id="PTHR43744">
    <property type="entry name" value="ABC TRANSPORTER PERMEASE PROTEIN MG189-RELATED-RELATED"/>
    <property type="match status" value="1"/>
</dbReference>
<name>A0A9D1S6C4_9FIRM</name>
<dbReference type="Pfam" id="PF00528">
    <property type="entry name" value="BPD_transp_1"/>
    <property type="match status" value="1"/>
</dbReference>
<evidence type="ECO:0000256" key="6">
    <source>
        <dbReference type="ARBA" id="ARBA00023136"/>
    </source>
</evidence>
<proteinExistence type="inferred from homology"/>
<keyword evidence="5 7" id="KW-1133">Transmembrane helix</keyword>
<reference evidence="9" key="2">
    <citation type="journal article" date="2021" name="PeerJ">
        <title>Extensive microbial diversity within the chicken gut microbiome revealed by metagenomics and culture.</title>
        <authorList>
            <person name="Gilroy R."/>
            <person name="Ravi A."/>
            <person name="Getino M."/>
            <person name="Pursley I."/>
            <person name="Horton D.L."/>
            <person name="Alikhan N.F."/>
            <person name="Baker D."/>
            <person name="Gharbi K."/>
            <person name="Hall N."/>
            <person name="Watson M."/>
            <person name="Adriaenssens E.M."/>
            <person name="Foster-Nyarko E."/>
            <person name="Jarju S."/>
            <person name="Secka A."/>
            <person name="Antonio M."/>
            <person name="Oren A."/>
            <person name="Chaudhuri R.R."/>
            <person name="La Ragione R."/>
            <person name="Hildebrand F."/>
            <person name="Pallen M.J."/>
        </authorList>
    </citation>
    <scope>NUCLEOTIDE SEQUENCE</scope>
    <source>
        <strain evidence="9">ChiSjej4B22-9803</strain>
    </source>
</reference>
<keyword evidence="6 7" id="KW-0472">Membrane</keyword>
<dbReference type="InterPro" id="IPR000515">
    <property type="entry name" value="MetI-like"/>
</dbReference>
<dbReference type="InterPro" id="IPR035906">
    <property type="entry name" value="MetI-like_sf"/>
</dbReference>
<feature type="domain" description="ABC transmembrane type-1" evidence="8">
    <location>
        <begin position="75"/>
        <end position="276"/>
    </location>
</feature>
<dbReference type="CDD" id="cd06261">
    <property type="entry name" value="TM_PBP2"/>
    <property type="match status" value="1"/>
</dbReference>
<feature type="transmembrane region" description="Helical" evidence="7">
    <location>
        <begin position="183"/>
        <end position="205"/>
    </location>
</feature>
<feature type="transmembrane region" description="Helical" evidence="7">
    <location>
        <begin position="142"/>
        <end position="162"/>
    </location>
</feature>
<protein>
    <submittedName>
        <fullName evidence="9">Carbohydrate ABC transporter permease</fullName>
    </submittedName>
</protein>
<dbReference type="AlphaFoldDB" id="A0A9D1S6C4"/>
<dbReference type="PROSITE" id="PS50928">
    <property type="entry name" value="ABC_TM1"/>
    <property type="match status" value="1"/>
</dbReference>
<evidence type="ECO:0000313" key="9">
    <source>
        <dbReference type="EMBL" id="HIU48590.1"/>
    </source>
</evidence>
<evidence type="ECO:0000256" key="3">
    <source>
        <dbReference type="ARBA" id="ARBA00022475"/>
    </source>
</evidence>
<evidence type="ECO:0000256" key="7">
    <source>
        <dbReference type="RuleBase" id="RU363032"/>
    </source>
</evidence>
<dbReference type="GO" id="GO:0055085">
    <property type="term" value="P:transmembrane transport"/>
    <property type="evidence" value="ECO:0007669"/>
    <property type="project" value="InterPro"/>
</dbReference>
<comment type="subcellular location">
    <subcellularLocation>
        <location evidence="1 7">Cell membrane</location>
        <topology evidence="1 7">Multi-pass membrane protein</topology>
    </subcellularLocation>
</comment>
<dbReference type="Gene3D" id="1.10.3720.10">
    <property type="entry name" value="MetI-like"/>
    <property type="match status" value="1"/>
</dbReference>
<dbReference type="PANTHER" id="PTHR43744:SF9">
    <property type="entry name" value="POLYGALACTURONAN_RHAMNOGALACTURONAN TRANSPORT SYSTEM PERMEASE PROTEIN YTCP"/>
    <property type="match status" value="1"/>
</dbReference>
<evidence type="ECO:0000256" key="2">
    <source>
        <dbReference type="ARBA" id="ARBA00022448"/>
    </source>
</evidence>
<dbReference type="Proteomes" id="UP000824111">
    <property type="component" value="Unassembled WGS sequence"/>
</dbReference>
<evidence type="ECO:0000256" key="5">
    <source>
        <dbReference type="ARBA" id="ARBA00022989"/>
    </source>
</evidence>
<keyword evidence="3" id="KW-1003">Cell membrane</keyword>
<comment type="caution">
    <text evidence="9">The sequence shown here is derived from an EMBL/GenBank/DDBJ whole genome shotgun (WGS) entry which is preliminary data.</text>
</comment>
<keyword evidence="2 7" id="KW-0813">Transport</keyword>
<feature type="transmembrane region" description="Helical" evidence="7">
    <location>
        <begin position="110"/>
        <end position="130"/>
    </location>
</feature>
<organism evidence="9 10">
    <name type="scientific">Candidatus Avimonoglobus intestinipullorum</name>
    <dbReference type="NCBI Taxonomy" id="2840699"/>
    <lineage>
        <taxon>Bacteria</taxon>
        <taxon>Bacillati</taxon>
        <taxon>Bacillota</taxon>
        <taxon>Clostridia</taxon>
        <taxon>Eubacteriales</taxon>
        <taxon>Candidatus Avimonoglobus</taxon>
    </lineage>
</organism>
<evidence type="ECO:0000313" key="10">
    <source>
        <dbReference type="Proteomes" id="UP000824111"/>
    </source>
</evidence>
<comment type="similarity">
    <text evidence="7">Belongs to the binding-protein-dependent transport system permease family.</text>
</comment>
<evidence type="ECO:0000256" key="1">
    <source>
        <dbReference type="ARBA" id="ARBA00004651"/>
    </source>
</evidence>
<evidence type="ECO:0000259" key="8">
    <source>
        <dbReference type="PROSITE" id="PS50928"/>
    </source>
</evidence>
<feature type="transmembrane region" description="Helical" evidence="7">
    <location>
        <begin position="72"/>
        <end position="98"/>
    </location>
</feature>
<dbReference type="SUPFAM" id="SSF161098">
    <property type="entry name" value="MetI-like"/>
    <property type="match status" value="1"/>
</dbReference>
<accession>A0A9D1S6C4</accession>
<feature type="transmembrane region" description="Helical" evidence="7">
    <location>
        <begin position="258"/>
        <end position="276"/>
    </location>
</feature>
<reference evidence="9" key="1">
    <citation type="submission" date="2020-10" db="EMBL/GenBank/DDBJ databases">
        <authorList>
            <person name="Gilroy R."/>
        </authorList>
    </citation>
    <scope>NUCLEOTIDE SEQUENCE</scope>
    <source>
        <strain evidence="9">ChiSjej4B22-9803</strain>
    </source>
</reference>
<dbReference type="GO" id="GO:0005886">
    <property type="term" value="C:plasma membrane"/>
    <property type="evidence" value="ECO:0007669"/>
    <property type="project" value="UniProtKB-SubCell"/>
</dbReference>
<keyword evidence="4 7" id="KW-0812">Transmembrane</keyword>
<dbReference type="EMBL" id="DVND01000118">
    <property type="protein sequence ID" value="HIU48590.1"/>
    <property type="molecule type" value="Genomic_DNA"/>
</dbReference>
<gene>
    <name evidence="9" type="ORF">IAB04_04450</name>
</gene>
<sequence length="291" mass="32998">MRMKRSFGERCFDAINIIIMLLVVFVTLYPLWYVLVASLSSGTAVTNGEVVWWIKDFELEAYRRLFADSSIWIAYANTIFYSVVGTALSLVLTSLGAYVLSKKRLRGRKLITGLILLSMWFAPGTMPTYISFRNLGLLDTRVGILLLGAVQTFYVILMRSYFESIPDSMEEAAKIDGASDFKVFLNVYLPLSVASIITVGLYYFVQRWNSYFWAMILLKDPNKIPLQVLLKKYVVEMTANNSELANIDYTVTSRETTIFSTIVISTLPMIILYPFIQKFFVKGVMVGAVKG</sequence>